<protein>
    <submittedName>
        <fullName evidence="1">Uncharacterized protein</fullName>
    </submittedName>
</protein>
<organism evidence="1">
    <name type="scientific">Anguilla anguilla</name>
    <name type="common">European freshwater eel</name>
    <name type="synonym">Muraena anguilla</name>
    <dbReference type="NCBI Taxonomy" id="7936"/>
    <lineage>
        <taxon>Eukaryota</taxon>
        <taxon>Metazoa</taxon>
        <taxon>Chordata</taxon>
        <taxon>Craniata</taxon>
        <taxon>Vertebrata</taxon>
        <taxon>Euteleostomi</taxon>
        <taxon>Actinopterygii</taxon>
        <taxon>Neopterygii</taxon>
        <taxon>Teleostei</taxon>
        <taxon>Anguilliformes</taxon>
        <taxon>Anguillidae</taxon>
        <taxon>Anguilla</taxon>
    </lineage>
</organism>
<reference evidence="1" key="2">
    <citation type="journal article" date="2015" name="Fish Shellfish Immunol.">
        <title>Early steps in the European eel (Anguilla anguilla)-Vibrio vulnificus interaction in the gills: Role of the RtxA13 toxin.</title>
        <authorList>
            <person name="Callol A."/>
            <person name="Pajuelo D."/>
            <person name="Ebbesson L."/>
            <person name="Teles M."/>
            <person name="MacKenzie S."/>
            <person name="Amaro C."/>
        </authorList>
    </citation>
    <scope>NUCLEOTIDE SEQUENCE</scope>
</reference>
<reference evidence="1" key="1">
    <citation type="submission" date="2014-11" db="EMBL/GenBank/DDBJ databases">
        <authorList>
            <person name="Amaro Gonzalez C."/>
        </authorList>
    </citation>
    <scope>NUCLEOTIDE SEQUENCE</scope>
</reference>
<accession>A0A0E9RFK0</accession>
<evidence type="ECO:0000313" key="1">
    <source>
        <dbReference type="EMBL" id="JAH27128.1"/>
    </source>
</evidence>
<proteinExistence type="predicted"/>
<dbReference type="AlphaFoldDB" id="A0A0E9RFK0"/>
<dbReference type="EMBL" id="GBXM01081449">
    <property type="protein sequence ID" value="JAH27128.1"/>
    <property type="molecule type" value="Transcribed_RNA"/>
</dbReference>
<sequence length="38" mass="4580">MTKKHNHLLHYHLLNLHRGTSHFFPQRPPSFSHKCKGF</sequence>
<name>A0A0E9RFK0_ANGAN</name>